<dbReference type="InterPro" id="IPR017853">
    <property type="entry name" value="GH"/>
</dbReference>
<dbReference type="GO" id="GO:0016052">
    <property type="term" value="P:carbohydrate catabolic process"/>
    <property type="evidence" value="ECO:0007669"/>
    <property type="project" value="TreeGrafter"/>
</dbReference>
<name>A0A7D4Q0E8_9MICO</name>
<organism evidence="5 6">
    <name type="scientific">Microbacterium hominis</name>
    <dbReference type="NCBI Taxonomy" id="162426"/>
    <lineage>
        <taxon>Bacteria</taxon>
        <taxon>Bacillati</taxon>
        <taxon>Actinomycetota</taxon>
        <taxon>Actinomycetes</taxon>
        <taxon>Micrococcales</taxon>
        <taxon>Microbacteriaceae</taxon>
        <taxon>Microbacterium</taxon>
    </lineage>
</organism>
<reference evidence="5 6" key="1">
    <citation type="submission" date="2020-05" db="EMBL/GenBank/DDBJ databases">
        <title>Strain PA2F3 complete genome.</title>
        <authorList>
            <person name="Kim Y.-S."/>
            <person name="Kim S.-J."/>
            <person name="Jung H.-k."/>
            <person name="Kim S.-E."/>
            <person name="Kim K.-H."/>
        </authorList>
    </citation>
    <scope>NUCLEOTIDE SEQUENCE [LARGE SCALE GENOMIC DNA]</scope>
    <source>
        <strain evidence="5 6">PA2F3</strain>
    </source>
</reference>
<proteinExistence type="inferred from homology"/>
<evidence type="ECO:0000313" key="6">
    <source>
        <dbReference type="Proteomes" id="UP000502498"/>
    </source>
</evidence>
<comment type="similarity">
    <text evidence="1 4">Belongs to the glycosyl hydrolase 1 family.</text>
</comment>
<dbReference type="AlphaFoldDB" id="A0A7D4Q0E8"/>
<protein>
    <submittedName>
        <fullName evidence="5">Glycoside hydrolase family 1 protein</fullName>
    </submittedName>
</protein>
<evidence type="ECO:0000256" key="4">
    <source>
        <dbReference type="RuleBase" id="RU003690"/>
    </source>
</evidence>
<dbReference type="Gene3D" id="3.20.20.80">
    <property type="entry name" value="Glycosidases"/>
    <property type="match status" value="1"/>
</dbReference>
<dbReference type="Pfam" id="PF00232">
    <property type="entry name" value="Glyco_hydro_1"/>
    <property type="match status" value="2"/>
</dbReference>
<dbReference type="GO" id="GO:0008422">
    <property type="term" value="F:beta-glucosidase activity"/>
    <property type="evidence" value="ECO:0007669"/>
    <property type="project" value="TreeGrafter"/>
</dbReference>
<dbReference type="Proteomes" id="UP000502498">
    <property type="component" value="Chromosome"/>
</dbReference>
<dbReference type="InterPro" id="IPR001360">
    <property type="entry name" value="Glyco_hydro_1"/>
</dbReference>
<evidence type="ECO:0000256" key="1">
    <source>
        <dbReference type="ARBA" id="ARBA00010838"/>
    </source>
</evidence>
<dbReference type="PANTHER" id="PTHR10353:SF36">
    <property type="entry name" value="LP05116P"/>
    <property type="match status" value="1"/>
</dbReference>
<dbReference type="SUPFAM" id="SSF51445">
    <property type="entry name" value="(Trans)glycosidases"/>
    <property type="match status" value="1"/>
</dbReference>
<keyword evidence="3" id="KW-0326">Glycosidase</keyword>
<evidence type="ECO:0000313" key="5">
    <source>
        <dbReference type="EMBL" id="QKJ18918.1"/>
    </source>
</evidence>
<dbReference type="GO" id="GO:0005829">
    <property type="term" value="C:cytosol"/>
    <property type="evidence" value="ECO:0007669"/>
    <property type="project" value="TreeGrafter"/>
</dbReference>
<evidence type="ECO:0000256" key="2">
    <source>
        <dbReference type="ARBA" id="ARBA00022801"/>
    </source>
</evidence>
<gene>
    <name evidence="5" type="ORF">HQM25_05680</name>
</gene>
<dbReference type="EMBL" id="CP054038">
    <property type="protein sequence ID" value="QKJ18918.1"/>
    <property type="molecule type" value="Genomic_DNA"/>
</dbReference>
<accession>A0A7D4Q0E8</accession>
<sequence>MNRRRDETVTQIDGAFPEGFLWGAATSAHQTEGENTNSNWWHLETAPNSPFAERSGAAVDSYRRYPEDMRLLADAGLDTYRFSIEWARIEPTQGEFDTRELEHYRSMIDTAIGLGLTPVVTLHHFTTPMWFAQRGGWASPDAVDRFAAYVTQASTILADVPWICTINEPNMIALLTGMPERVAATEEQDATLDSRPIAALALPTPSDDVTRVLTEAHRRAVDILRAATDAKVGWTVSAQGFEAEPGAESVFTAVKWAWEDRYLEVSRDDDFVGVQSYTTRKIGLDGPVAYTSAEEQTMTGWPFRPDAVGLAVRNAWSVTGGTPVLVTENGIATADDRQRIAYVEGALHSLAAAIADGIDVRGYLHWSALDNYEWGEWGPTFGLIAVDRETFERTPRPSLAWLGARAHAARAASGRPVLESVEAS</sequence>
<keyword evidence="2 5" id="KW-0378">Hydrolase</keyword>
<dbReference type="PRINTS" id="PR00131">
    <property type="entry name" value="GLHYDRLASE1"/>
</dbReference>
<evidence type="ECO:0000256" key="3">
    <source>
        <dbReference type="ARBA" id="ARBA00023295"/>
    </source>
</evidence>
<dbReference type="PANTHER" id="PTHR10353">
    <property type="entry name" value="GLYCOSYL HYDROLASE"/>
    <property type="match status" value="1"/>
</dbReference>